<dbReference type="PRINTS" id="PR00081">
    <property type="entry name" value="GDHRDH"/>
</dbReference>
<dbReference type="GO" id="GO:0016491">
    <property type="term" value="F:oxidoreductase activity"/>
    <property type="evidence" value="ECO:0007669"/>
    <property type="project" value="UniProtKB-KW"/>
</dbReference>
<dbReference type="EMBL" id="VDLX02000021">
    <property type="protein sequence ID" value="KAB8189156.1"/>
    <property type="molecule type" value="Genomic_DNA"/>
</dbReference>
<dbReference type="InterPro" id="IPR036291">
    <property type="entry name" value="NAD(P)-bd_dom_sf"/>
</dbReference>
<accession>A0A5C4VK51</accession>
<dbReference type="PANTHER" id="PTHR44196">
    <property type="entry name" value="DEHYDROGENASE/REDUCTASE SDR FAMILY MEMBER 7B"/>
    <property type="match status" value="1"/>
</dbReference>
<dbReference type="Pfam" id="PF00106">
    <property type="entry name" value="adh_short"/>
    <property type="match status" value="1"/>
</dbReference>
<evidence type="ECO:0000256" key="1">
    <source>
        <dbReference type="ARBA" id="ARBA00006484"/>
    </source>
</evidence>
<dbReference type="Gene3D" id="3.40.50.720">
    <property type="entry name" value="NAD(P)-binding Rossmann-like Domain"/>
    <property type="match status" value="1"/>
</dbReference>
<dbReference type="InterPro" id="IPR002347">
    <property type="entry name" value="SDR_fam"/>
</dbReference>
<organism evidence="3 4">
    <name type="scientific">Nonomuraea phyllanthi</name>
    <dbReference type="NCBI Taxonomy" id="2219224"/>
    <lineage>
        <taxon>Bacteria</taxon>
        <taxon>Bacillati</taxon>
        <taxon>Actinomycetota</taxon>
        <taxon>Actinomycetes</taxon>
        <taxon>Streptosporangiales</taxon>
        <taxon>Streptosporangiaceae</taxon>
        <taxon>Nonomuraea</taxon>
    </lineage>
</organism>
<proteinExistence type="inferred from homology"/>
<protein>
    <submittedName>
        <fullName evidence="3">SDR family NAD(P)-dependent oxidoreductase</fullName>
    </submittedName>
</protein>
<reference evidence="3 4" key="1">
    <citation type="submission" date="2019-10" db="EMBL/GenBank/DDBJ databases">
        <title>Nonomuraea sp. nov., isolated from Phyllanthus amarus.</title>
        <authorList>
            <person name="Klykleung N."/>
            <person name="Tanasupawat S."/>
        </authorList>
    </citation>
    <scope>NUCLEOTIDE SEQUENCE [LARGE SCALE GENOMIC DNA]</scope>
    <source>
        <strain evidence="3 4">PA1-10</strain>
    </source>
</reference>
<evidence type="ECO:0000313" key="3">
    <source>
        <dbReference type="EMBL" id="KAB8189156.1"/>
    </source>
</evidence>
<comment type="caution">
    <text evidence="3">The sequence shown here is derived from an EMBL/GenBank/DDBJ whole genome shotgun (WGS) entry which is preliminary data.</text>
</comment>
<sequence>MTDAPHRAGGVPLSIMKTELRGRTVLITGGTSGIGRALAEELDRRGNTVIVCGQRTDRLAELRERHPGIAVHQCDLALDDHRQRLADQLAKEFPSLDMVVNNAGIQLRSDVSRPIDPARLRAETDVNLIAPTHLTSLLAGQLAGSRVPPSSTSPRHWRSRRWSRWLTTAPPRPPYTP</sequence>
<dbReference type="PANTHER" id="PTHR44196:SF1">
    <property type="entry name" value="DEHYDROGENASE_REDUCTASE SDR FAMILY MEMBER 7B"/>
    <property type="match status" value="1"/>
</dbReference>
<evidence type="ECO:0000313" key="4">
    <source>
        <dbReference type="Proteomes" id="UP000312512"/>
    </source>
</evidence>
<dbReference type="Proteomes" id="UP000312512">
    <property type="component" value="Unassembled WGS sequence"/>
</dbReference>
<comment type="similarity">
    <text evidence="1">Belongs to the short-chain dehydrogenases/reductases (SDR) family.</text>
</comment>
<name>A0A5C4VK51_9ACTN</name>
<keyword evidence="2" id="KW-0560">Oxidoreductase</keyword>
<evidence type="ECO:0000256" key="2">
    <source>
        <dbReference type="ARBA" id="ARBA00023002"/>
    </source>
</evidence>
<dbReference type="SUPFAM" id="SSF51735">
    <property type="entry name" value="NAD(P)-binding Rossmann-fold domains"/>
    <property type="match status" value="1"/>
</dbReference>
<keyword evidence="4" id="KW-1185">Reference proteome</keyword>
<gene>
    <name evidence="3" type="ORF">FH608_040650</name>
</gene>
<dbReference type="GO" id="GO:0016020">
    <property type="term" value="C:membrane"/>
    <property type="evidence" value="ECO:0007669"/>
    <property type="project" value="TreeGrafter"/>
</dbReference>
<dbReference type="OrthoDB" id="9810734at2"/>
<dbReference type="AlphaFoldDB" id="A0A5C4VK51"/>